<dbReference type="Pfam" id="PF06629">
    <property type="entry name" value="MipA"/>
    <property type="match status" value="1"/>
</dbReference>
<protein>
    <submittedName>
        <fullName evidence="7">MipA/OmpV family protein</fullName>
    </submittedName>
</protein>
<gene>
    <name evidence="7" type="ORF">INR99_02805</name>
</gene>
<evidence type="ECO:0000256" key="4">
    <source>
        <dbReference type="ARBA" id="ARBA00023136"/>
    </source>
</evidence>
<evidence type="ECO:0000313" key="7">
    <source>
        <dbReference type="EMBL" id="MBE9608270.1"/>
    </source>
</evidence>
<dbReference type="PANTHER" id="PTHR38776:SF1">
    <property type="entry name" value="MLTA-INTERACTING PROTEIN-RELATED"/>
    <property type="match status" value="1"/>
</dbReference>
<evidence type="ECO:0000313" key="8">
    <source>
        <dbReference type="Proteomes" id="UP000604481"/>
    </source>
</evidence>
<keyword evidence="3 6" id="KW-0732">Signal</keyword>
<dbReference type="InterPro" id="IPR010583">
    <property type="entry name" value="MipA"/>
</dbReference>
<evidence type="ECO:0000256" key="1">
    <source>
        <dbReference type="ARBA" id="ARBA00004442"/>
    </source>
</evidence>
<comment type="caution">
    <text evidence="7">The sequence shown here is derived from an EMBL/GenBank/DDBJ whole genome shotgun (WGS) entry which is preliminary data.</text>
</comment>
<dbReference type="PANTHER" id="PTHR38776">
    <property type="entry name" value="MLTA-INTERACTING PROTEIN-RELATED"/>
    <property type="match status" value="1"/>
</dbReference>
<feature type="signal peptide" evidence="6">
    <location>
        <begin position="1"/>
        <end position="25"/>
    </location>
</feature>
<comment type="similarity">
    <text evidence="2">Belongs to the MipA/OmpV family.</text>
</comment>
<dbReference type="EMBL" id="JADFUA010000001">
    <property type="protein sequence ID" value="MBE9608270.1"/>
    <property type="molecule type" value="Genomic_DNA"/>
</dbReference>
<feature type="chain" id="PRO_5035244287" evidence="6">
    <location>
        <begin position="26"/>
        <end position="272"/>
    </location>
</feature>
<reference evidence="7 8" key="1">
    <citation type="submission" date="2020-10" db="EMBL/GenBank/DDBJ databases">
        <title>The genome sequence of Chitinilyticum litopenaei 4Y14.</title>
        <authorList>
            <person name="Liu Y."/>
        </authorList>
    </citation>
    <scope>NUCLEOTIDE SEQUENCE [LARGE SCALE GENOMIC DNA]</scope>
    <source>
        <strain evidence="7 8">4Y14</strain>
    </source>
</reference>
<evidence type="ECO:0000256" key="5">
    <source>
        <dbReference type="ARBA" id="ARBA00023237"/>
    </source>
</evidence>
<dbReference type="GO" id="GO:0009252">
    <property type="term" value="P:peptidoglycan biosynthetic process"/>
    <property type="evidence" value="ECO:0007669"/>
    <property type="project" value="TreeGrafter"/>
</dbReference>
<dbReference type="AlphaFoldDB" id="A0A8J7FX39"/>
<dbReference type="GO" id="GO:0009279">
    <property type="term" value="C:cell outer membrane"/>
    <property type="evidence" value="ECO:0007669"/>
    <property type="project" value="UniProtKB-SubCell"/>
</dbReference>
<dbReference type="Proteomes" id="UP000604481">
    <property type="component" value="Unassembled WGS sequence"/>
</dbReference>
<sequence length="272" mass="29825">MLSMLQPLRRLLAGLLLCSSLPAYADFEMDLGSLGQLTPEGALSPVPEGLVVGGIGLTYTPRYQEQQQKVLPIPGFIYMGQQFMFLGDRLRYYVYQENGLGVYGYGRVRFGNLDPEDPTAFSGLNKRKAELEAGIGANLLTPYALLTARVSHDVTGTSKGGDALLWADFPIVRDNWLIMPGTGVFWRSSKLSNYYFGGVSAAEAAQSGYAAYDTGSTLGYGASLLTSWRINRDWVSMAGVFYERYDRAIADSPLVQHGGEMTFLLGAGYMWK</sequence>
<comment type="subcellular location">
    <subcellularLocation>
        <location evidence="1">Cell outer membrane</location>
    </subcellularLocation>
</comment>
<keyword evidence="5" id="KW-0998">Cell outer membrane</keyword>
<evidence type="ECO:0000256" key="2">
    <source>
        <dbReference type="ARBA" id="ARBA00005722"/>
    </source>
</evidence>
<keyword evidence="8" id="KW-1185">Reference proteome</keyword>
<evidence type="ECO:0000256" key="3">
    <source>
        <dbReference type="ARBA" id="ARBA00022729"/>
    </source>
</evidence>
<name>A0A8J7FX39_9NEIS</name>
<accession>A0A8J7FX39</accession>
<evidence type="ECO:0000256" key="6">
    <source>
        <dbReference type="SAM" id="SignalP"/>
    </source>
</evidence>
<organism evidence="7 8">
    <name type="scientific">Chitinilyticum piscinae</name>
    <dbReference type="NCBI Taxonomy" id="2866724"/>
    <lineage>
        <taxon>Bacteria</taxon>
        <taxon>Pseudomonadati</taxon>
        <taxon>Pseudomonadota</taxon>
        <taxon>Betaproteobacteria</taxon>
        <taxon>Neisseriales</taxon>
        <taxon>Chitinibacteraceae</taxon>
        <taxon>Chitinilyticum</taxon>
    </lineage>
</organism>
<proteinExistence type="inferred from homology"/>
<keyword evidence="4" id="KW-0472">Membrane</keyword>